<feature type="compositionally biased region" description="Basic and acidic residues" evidence="1">
    <location>
        <begin position="60"/>
        <end position="69"/>
    </location>
</feature>
<feature type="compositionally biased region" description="Acidic residues" evidence="1">
    <location>
        <begin position="70"/>
        <end position="82"/>
    </location>
</feature>
<protein>
    <submittedName>
        <fullName evidence="2">Uncharacterized protein</fullName>
    </submittedName>
</protein>
<sequence>MAQEWVVDCDGERNGPNENEVQVEPDSEAHWEAVGEAMETDEYPQPRQSSRTATQTAPRELFDDDFKSESEEEVYEEGEYESDGMNIMEDGIYELMPYGF</sequence>
<gene>
    <name evidence="2" type="ORF">CTI12_AA029710</name>
</gene>
<proteinExistence type="predicted"/>
<keyword evidence="3" id="KW-1185">Reference proteome</keyword>
<dbReference type="EMBL" id="PKPP01000206">
    <property type="protein sequence ID" value="PWA96007.1"/>
    <property type="molecule type" value="Genomic_DNA"/>
</dbReference>
<accession>A0A2U1QDG0</accession>
<reference evidence="2 3" key="1">
    <citation type="journal article" date="2018" name="Mol. Plant">
        <title>The genome of Artemisia annua provides insight into the evolution of Asteraceae family and artemisinin biosynthesis.</title>
        <authorList>
            <person name="Shen Q."/>
            <person name="Zhang L."/>
            <person name="Liao Z."/>
            <person name="Wang S."/>
            <person name="Yan T."/>
            <person name="Shi P."/>
            <person name="Liu M."/>
            <person name="Fu X."/>
            <person name="Pan Q."/>
            <person name="Wang Y."/>
            <person name="Lv Z."/>
            <person name="Lu X."/>
            <person name="Zhang F."/>
            <person name="Jiang W."/>
            <person name="Ma Y."/>
            <person name="Chen M."/>
            <person name="Hao X."/>
            <person name="Li L."/>
            <person name="Tang Y."/>
            <person name="Lv G."/>
            <person name="Zhou Y."/>
            <person name="Sun X."/>
            <person name="Brodelius P.E."/>
            <person name="Rose J.K.C."/>
            <person name="Tang K."/>
        </authorList>
    </citation>
    <scope>NUCLEOTIDE SEQUENCE [LARGE SCALE GENOMIC DNA]</scope>
    <source>
        <strain evidence="3">cv. Huhao1</strain>
        <tissue evidence="2">Leaf</tissue>
    </source>
</reference>
<organism evidence="2 3">
    <name type="scientific">Artemisia annua</name>
    <name type="common">Sweet wormwood</name>
    <dbReference type="NCBI Taxonomy" id="35608"/>
    <lineage>
        <taxon>Eukaryota</taxon>
        <taxon>Viridiplantae</taxon>
        <taxon>Streptophyta</taxon>
        <taxon>Embryophyta</taxon>
        <taxon>Tracheophyta</taxon>
        <taxon>Spermatophyta</taxon>
        <taxon>Magnoliopsida</taxon>
        <taxon>eudicotyledons</taxon>
        <taxon>Gunneridae</taxon>
        <taxon>Pentapetalae</taxon>
        <taxon>asterids</taxon>
        <taxon>campanulids</taxon>
        <taxon>Asterales</taxon>
        <taxon>Asteraceae</taxon>
        <taxon>Asteroideae</taxon>
        <taxon>Anthemideae</taxon>
        <taxon>Artemisiinae</taxon>
        <taxon>Artemisia</taxon>
    </lineage>
</organism>
<feature type="region of interest" description="Disordered" evidence="1">
    <location>
        <begin position="1"/>
        <end position="86"/>
    </location>
</feature>
<dbReference type="Proteomes" id="UP000245207">
    <property type="component" value="Unassembled WGS sequence"/>
</dbReference>
<evidence type="ECO:0000256" key="1">
    <source>
        <dbReference type="SAM" id="MobiDB-lite"/>
    </source>
</evidence>
<evidence type="ECO:0000313" key="2">
    <source>
        <dbReference type="EMBL" id="PWA96007.1"/>
    </source>
</evidence>
<feature type="compositionally biased region" description="Polar residues" evidence="1">
    <location>
        <begin position="46"/>
        <end position="57"/>
    </location>
</feature>
<dbReference type="AlphaFoldDB" id="A0A2U1QDG0"/>
<comment type="caution">
    <text evidence="2">The sequence shown here is derived from an EMBL/GenBank/DDBJ whole genome shotgun (WGS) entry which is preliminary data.</text>
</comment>
<name>A0A2U1QDG0_ARTAN</name>
<evidence type="ECO:0000313" key="3">
    <source>
        <dbReference type="Proteomes" id="UP000245207"/>
    </source>
</evidence>